<keyword evidence="2" id="KW-0053">Apoptosis</keyword>
<protein>
    <submittedName>
        <fullName evidence="7">Caspase domain-containing protein</fullName>
    </submittedName>
</protein>
<feature type="transmembrane region" description="Helical" evidence="5">
    <location>
        <begin position="176"/>
        <end position="197"/>
    </location>
</feature>
<dbReference type="Gene3D" id="3.40.50.1460">
    <property type="match status" value="1"/>
</dbReference>
<dbReference type="GO" id="GO:0006508">
    <property type="term" value="P:proteolysis"/>
    <property type="evidence" value="ECO:0007669"/>
    <property type="project" value="InterPro"/>
</dbReference>
<accession>A0A8H6MG83</accession>
<evidence type="ECO:0000259" key="6">
    <source>
        <dbReference type="Pfam" id="PF00656"/>
    </source>
</evidence>
<feature type="transmembrane region" description="Helical" evidence="5">
    <location>
        <begin position="364"/>
        <end position="391"/>
    </location>
</feature>
<evidence type="ECO:0000313" key="8">
    <source>
        <dbReference type="Proteomes" id="UP000521943"/>
    </source>
</evidence>
<feature type="transmembrane region" description="Helical" evidence="5">
    <location>
        <begin position="46"/>
        <end position="74"/>
    </location>
</feature>
<evidence type="ECO:0000256" key="3">
    <source>
        <dbReference type="ARBA" id="ARBA00022807"/>
    </source>
</evidence>
<evidence type="ECO:0000256" key="1">
    <source>
        <dbReference type="ARBA" id="ARBA00009005"/>
    </source>
</evidence>
<dbReference type="GO" id="GO:0004197">
    <property type="term" value="F:cysteine-type endopeptidase activity"/>
    <property type="evidence" value="ECO:0007669"/>
    <property type="project" value="InterPro"/>
</dbReference>
<keyword evidence="3" id="KW-0645">Protease</keyword>
<reference evidence="7 8" key="1">
    <citation type="submission" date="2020-07" db="EMBL/GenBank/DDBJ databases">
        <title>Comparative genomics of pyrophilous fungi reveals a link between fire events and developmental genes.</title>
        <authorList>
            <consortium name="DOE Joint Genome Institute"/>
            <person name="Steindorff A.S."/>
            <person name="Carver A."/>
            <person name="Calhoun S."/>
            <person name="Stillman K."/>
            <person name="Liu H."/>
            <person name="Lipzen A."/>
            <person name="Pangilinan J."/>
            <person name="Labutti K."/>
            <person name="Bruns T.D."/>
            <person name="Grigoriev I.V."/>
        </authorList>
    </citation>
    <scope>NUCLEOTIDE SEQUENCE [LARGE SCALE GENOMIC DNA]</scope>
    <source>
        <strain evidence="7 8">CBS 144469</strain>
    </source>
</reference>
<organism evidence="7 8">
    <name type="scientific">Ephemerocybe angulata</name>
    <dbReference type="NCBI Taxonomy" id="980116"/>
    <lineage>
        <taxon>Eukaryota</taxon>
        <taxon>Fungi</taxon>
        <taxon>Dikarya</taxon>
        <taxon>Basidiomycota</taxon>
        <taxon>Agaricomycotina</taxon>
        <taxon>Agaricomycetes</taxon>
        <taxon>Agaricomycetidae</taxon>
        <taxon>Agaricales</taxon>
        <taxon>Agaricineae</taxon>
        <taxon>Psathyrellaceae</taxon>
        <taxon>Ephemerocybe</taxon>
    </lineage>
</organism>
<dbReference type="InterPro" id="IPR050452">
    <property type="entry name" value="Metacaspase"/>
</dbReference>
<keyword evidence="5" id="KW-1133">Transmembrane helix</keyword>
<comment type="caution">
    <text evidence="7">The sequence shown here is derived from an EMBL/GenBank/DDBJ whole genome shotgun (WGS) entry which is preliminary data.</text>
</comment>
<evidence type="ECO:0000313" key="7">
    <source>
        <dbReference type="EMBL" id="KAF6763292.1"/>
    </source>
</evidence>
<keyword evidence="3" id="KW-0788">Thiol protease</keyword>
<feature type="domain" description="Peptidase C14 caspase" evidence="6">
    <location>
        <begin position="471"/>
        <end position="749"/>
    </location>
</feature>
<gene>
    <name evidence="7" type="ORF">DFP72DRAFT_528685</name>
</gene>
<feature type="region of interest" description="Disordered" evidence="4">
    <location>
        <begin position="319"/>
        <end position="343"/>
    </location>
</feature>
<dbReference type="PANTHER" id="PTHR48104:SF30">
    <property type="entry name" value="METACASPASE-1"/>
    <property type="match status" value="1"/>
</dbReference>
<name>A0A8H6MG83_9AGAR</name>
<keyword evidence="5" id="KW-0812">Transmembrane</keyword>
<dbReference type="OrthoDB" id="3032844at2759"/>
<comment type="similarity">
    <text evidence="1">Belongs to the peptidase C14B family.</text>
</comment>
<dbReference type="GO" id="GO:0006915">
    <property type="term" value="P:apoptotic process"/>
    <property type="evidence" value="ECO:0007669"/>
    <property type="project" value="UniProtKB-KW"/>
</dbReference>
<feature type="region of interest" description="Disordered" evidence="4">
    <location>
        <begin position="623"/>
        <end position="661"/>
    </location>
</feature>
<evidence type="ECO:0000256" key="5">
    <source>
        <dbReference type="SAM" id="Phobius"/>
    </source>
</evidence>
<keyword evidence="3" id="KW-0378">Hydrolase</keyword>
<feature type="compositionally biased region" description="Basic and acidic residues" evidence="4">
    <location>
        <begin position="327"/>
        <end position="338"/>
    </location>
</feature>
<proteinExistence type="inferred from homology"/>
<dbReference type="InterPro" id="IPR011600">
    <property type="entry name" value="Pept_C14_caspase"/>
</dbReference>
<keyword evidence="5" id="KW-0472">Membrane</keyword>
<dbReference type="AlphaFoldDB" id="A0A8H6MG83"/>
<dbReference type="GO" id="GO:0005737">
    <property type="term" value="C:cytoplasm"/>
    <property type="evidence" value="ECO:0007669"/>
    <property type="project" value="TreeGrafter"/>
</dbReference>
<dbReference type="EMBL" id="JACGCI010000006">
    <property type="protein sequence ID" value="KAF6763292.1"/>
    <property type="molecule type" value="Genomic_DNA"/>
</dbReference>
<feature type="region of interest" description="Disordered" evidence="4">
    <location>
        <begin position="253"/>
        <end position="274"/>
    </location>
</feature>
<feature type="transmembrane region" description="Helical" evidence="5">
    <location>
        <begin position="144"/>
        <end position="164"/>
    </location>
</feature>
<keyword evidence="8" id="KW-1185">Reference proteome</keyword>
<evidence type="ECO:0000256" key="4">
    <source>
        <dbReference type="SAM" id="MobiDB-lite"/>
    </source>
</evidence>
<dbReference type="Pfam" id="PF00656">
    <property type="entry name" value="Peptidase_C14"/>
    <property type="match status" value="1"/>
</dbReference>
<evidence type="ECO:0000256" key="2">
    <source>
        <dbReference type="ARBA" id="ARBA00022703"/>
    </source>
</evidence>
<dbReference type="Proteomes" id="UP000521943">
    <property type="component" value="Unassembled WGS sequence"/>
</dbReference>
<dbReference type="SUPFAM" id="SSF52129">
    <property type="entry name" value="Caspase-like"/>
    <property type="match status" value="1"/>
</dbReference>
<sequence>MSTDQDQAPGVVGVATSGIQDVSALLPLLGTEQCERLITSALQRGLLYAAATPMSVFGSLGIVKAGFVVLWTSIDSRLFPGPTLMQNAGFTPSGIGELLVHVAGSNRHLYVAEDKLRSILAKKRIRSVKINLLSKDLLLWNFRLIAWTTFLSAFGLTPYIYLIVRFLPDKPFWTTWLYPILRIAGCDLVAISIQFIYQLRILEETYCRIRFLATDNCFKDHGKSLPAFWDSNERSKDVLSQLRIWLRTDSAVVTSTDPPADPEGPEEETPPEVSLSLDDNTKQLFLEGLGRMTSFSFPSFGTKESPAEIVMPIAEPVSEQATPVHPDPSEVEKGHSIEQGEGNAVPRLPRRSWTFNPELYFTTLLLWIIQAELLFGLGLAIVGYIGCFSVVQAAPRSNSKGPLVWLALEAVLAIARTLLWAWNPTWDDAKSPIALEKVAHEVGADALQVTSKKCSYGIGWMLNSVTADDMHALIVGINVYNTRDLPDLSECVGDAHRVAAYLEDTLLVPRSQIVALYDSDATKDRIIEALKSLAHRGSVTQDAPIVIYFATHSFVAGSNKKTFLVPHHVGKEEPRSEWENTCLSYDEVVDLLQHVAEEKTDNITLILDSCHAGAMGRNEKFTATAAGRNTSSRAHDPLSPSTSARGVINGDENHDSLWQGNTPFASRKAMMVKERISKKTTEIMVGHSSHILLAGTGVDTEAFEQKGKGGVFTQSLLAALQEPGALETMTYKKLVDEINKRMKSQSRRQEALCTTIYQNRLLFNGLFSRKLNEDSSMPVITVEYSDT</sequence>
<dbReference type="InterPro" id="IPR029030">
    <property type="entry name" value="Caspase-like_dom_sf"/>
</dbReference>
<dbReference type="PANTHER" id="PTHR48104">
    <property type="entry name" value="METACASPASE-4"/>
    <property type="match status" value="1"/>
</dbReference>